<dbReference type="Proteomes" id="UP000016929">
    <property type="component" value="Unassembled WGS sequence"/>
</dbReference>
<dbReference type="Pfam" id="PF00752">
    <property type="entry name" value="XPG_N"/>
    <property type="match status" value="2"/>
</dbReference>
<dbReference type="InterPro" id="IPR006084">
    <property type="entry name" value="XPG/Rad2"/>
</dbReference>
<dbReference type="GO" id="GO:0017108">
    <property type="term" value="F:5'-flap endonuclease activity"/>
    <property type="evidence" value="ECO:0007669"/>
    <property type="project" value="TreeGrafter"/>
</dbReference>
<feature type="domain" description="XPG-I" evidence="4">
    <location>
        <begin position="108"/>
        <end position="179"/>
    </location>
</feature>
<evidence type="ECO:0000313" key="6">
    <source>
        <dbReference type="EMBL" id="EMT62475.1"/>
    </source>
</evidence>
<dbReference type="InterPro" id="IPR036279">
    <property type="entry name" value="5-3_exonuclease_C_sf"/>
</dbReference>
<dbReference type="PANTHER" id="PTHR11081:SF75">
    <property type="entry name" value="ENDONUCLEASE, PUTATIVE (AFU_ORTHOLOGUE AFUA_3G13260)-RELATED"/>
    <property type="match status" value="1"/>
</dbReference>
<dbReference type="GO" id="GO:0006281">
    <property type="term" value="P:DNA repair"/>
    <property type="evidence" value="ECO:0007669"/>
    <property type="project" value="UniProtKB-ARBA"/>
</dbReference>
<evidence type="ECO:0000259" key="5">
    <source>
        <dbReference type="SMART" id="SM00485"/>
    </source>
</evidence>
<feature type="compositionally biased region" description="Low complexity" evidence="3">
    <location>
        <begin position="1080"/>
        <end position="1089"/>
    </location>
</feature>
<dbReference type="SMART" id="SM00484">
    <property type="entry name" value="XPGI"/>
    <property type="match status" value="2"/>
</dbReference>
<reference evidence="7" key="1">
    <citation type="submission" date="2012-09" db="EMBL/GenBank/DDBJ databases">
        <title>Genome sequencing and comparative transcriptomics of race 1 and race 4 of banana pathogen: Fusarium oxysporum f. sp. cubense.</title>
        <authorList>
            <person name="Fang X."/>
            <person name="Huang J."/>
        </authorList>
    </citation>
    <scope>NUCLEOTIDE SEQUENCE [LARGE SCALE GENOMIC DNA]</scope>
    <source>
        <strain evidence="7">race 4</strain>
    </source>
</reference>
<dbReference type="SMART" id="SM00485">
    <property type="entry name" value="XPGN"/>
    <property type="match status" value="2"/>
</dbReference>
<dbReference type="HOGENOM" id="CLU_007575_0_0_1"/>
<dbReference type="InterPro" id="IPR006086">
    <property type="entry name" value="XPG-I_dom"/>
</dbReference>
<dbReference type="CDD" id="cd09870">
    <property type="entry name" value="PIN_YEN1"/>
    <property type="match status" value="2"/>
</dbReference>
<dbReference type="SUPFAM" id="SSF47807">
    <property type="entry name" value="5' to 3' exonuclease, C-terminal subdomain"/>
    <property type="match status" value="2"/>
</dbReference>
<dbReference type="AlphaFoldDB" id="N1RJW0"/>
<dbReference type="InterPro" id="IPR037316">
    <property type="entry name" value="Yen1_H3TH"/>
</dbReference>
<feature type="compositionally biased region" description="Polar residues" evidence="3">
    <location>
        <begin position="916"/>
        <end position="925"/>
    </location>
</feature>
<feature type="compositionally biased region" description="Basic and acidic residues" evidence="3">
    <location>
        <begin position="877"/>
        <end position="888"/>
    </location>
</feature>
<sequence length="1214" mass="134477">MGIKGIYQEVGEGERVALLKLAAESLEKQGRPLRIAIDIAIWQFQNQAAQGGTNPEIRTLFYRLVRLLACPVEPIFVFDGPYKPAVKRNKKSGRGDSFANAQAKRLIRLFGCNTHDAPGEAEAECALLQKHGIVDMVLTEDVDALMFGCTKMLRQWSPASKRDTTPTHVSLFDTEKMKLDQHGLDREGMVLVALMSGGDYDPNGLPGCGIKVAVEAAKAGFGRDLCRLKAVDKEGTTAWRNSLIHELRTNENGHFKRKNKALAIPETFPDFKVLRYYTHPVVSPGESIGEIREKVHLKREIQFEDLREFTREVFGWDYRVGALKFIKVLSHAVLVQRLQPRTVLSAHPISTTKADLTPAEMADMDGVDMREIVGDWNLLNSVSKVAVNSGRGTPEPKTSPSLRGLESMSKYLYSCLSDVQMGIKGIYQEVGEGERVALLKLAAESLEKQGRPLRIAIDIAIWQFQNQAAQGGTNPEIRTLFYRLVRLLACPVEPIFVFDGPYKPAVKRNKKSGRGDSFANAQAKRLIRLFGCNTHDAPGEAEAECALLQKHGIVDMVLTEDVDALMFGCTKMLRQWSPASKRDTTPTHVSLFDTEKMKLDQHGLDREGMVLVALMSGGDYDPNGLPGCGIKVAVEAAKAGFGRDLCRLKAVDKEGTTAWRNSLIHELRTNENGHFKRKNKALAIPETFPDFKVLRYYTHPVVSPGESIGEIREKVHLKREIQFEDLREFTREVFGWDYRVGALKFIKVLSHAVLVQRLQALERHDNADYVKGIAGFRSDLKNDLVSQVRIQHIPSEIVPIDLSKEEDEKIVQARGGLALNSDDEIDDAENIEESTAKRQPAPFNPSARQGVWALEILAKLRIPEVFADAQVVQKTAEKKKQQAKEPKTKATKSKPGPKTGMPAGALNKFVRASKPHTVSTVTSKALSKENEIITSPTRPTTSRRLRIPSPLEPSKQSASTSGSTVRQTTTPWTLASSQVTPRTRKPANEQQAIIITSSPPCAADSPPPSPSPRPRTRVPASRDLPDPMCTIPTSSGSPQRLKDSALNARRARPPTSSQSSQPPKMKQMSMDMFTKKSKKTSSSQTSVSKPLLLASKQHQPKSQPRFDDDFDSDSSTDLAPLSSLISRSSASPNKRQQSSLLLDRNATPSPTPARKKKLLIPKASAVGFYEEVEVDAEERDELMARETAALERRGVQARIFRTSEVGFIDLTQDD</sequence>
<dbReference type="GO" id="GO:0008821">
    <property type="term" value="F:crossover junction DNA endonuclease activity"/>
    <property type="evidence" value="ECO:0007669"/>
    <property type="project" value="InterPro"/>
</dbReference>
<evidence type="ECO:0000313" key="7">
    <source>
        <dbReference type="Proteomes" id="UP000016929"/>
    </source>
</evidence>
<dbReference type="InterPro" id="IPR029060">
    <property type="entry name" value="PIN-like_dom_sf"/>
</dbReference>
<accession>N1RJW0</accession>
<feature type="domain" description="XPG-I" evidence="4">
    <location>
        <begin position="528"/>
        <end position="599"/>
    </location>
</feature>
<dbReference type="Gene3D" id="1.10.150.20">
    <property type="entry name" value="5' to 3' exonuclease, C-terminal subdomain"/>
    <property type="match status" value="2"/>
</dbReference>
<evidence type="ECO:0000256" key="3">
    <source>
        <dbReference type="SAM" id="MobiDB-lite"/>
    </source>
</evidence>
<dbReference type="OrthoDB" id="2959108at2759"/>
<dbReference type="Pfam" id="PF00867">
    <property type="entry name" value="XPG_I"/>
    <property type="match status" value="2"/>
</dbReference>
<keyword evidence="1" id="KW-0540">Nuclease</keyword>
<dbReference type="InterPro" id="IPR006085">
    <property type="entry name" value="XPG_DNA_repair_N"/>
</dbReference>
<feature type="region of interest" description="Disordered" evidence="3">
    <location>
        <begin position="877"/>
        <end position="1154"/>
    </location>
</feature>
<organism evidence="6 7">
    <name type="scientific">Fusarium oxysporum f. sp. cubense (strain race 4)</name>
    <name type="common">Panama disease fungus</name>
    <dbReference type="NCBI Taxonomy" id="2502994"/>
    <lineage>
        <taxon>Eukaryota</taxon>
        <taxon>Fungi</taxon>
        <taxon>Dikarya</taxon>
        <taxon>Ascomycota</taxon>
        <taxon>Pezizomycotina</taxon>
        <taxon>Sordariomycetes</taxon>
        <taxon>Hypocreomycetidae</taxon>
        <taxon>Hypocreales</taxon>
        <taxon>Nectriaceae</taxon>
        <taxon>Fusarium</taxon>
        <taxon>Fusarium oxysporum species complex</taxon>
    </lineage>
</organism>
<proteinExistence type="predicted"/>
<keyword evidence="2" id="KW-0378">Hydrolase</keyword>
<name>N1RJW0_FUSC4</name>
<reference evidence="7" key="2">
    <citation type="journal article" date="2014" name="PLoS ONE">
        <title>Genome and Transcriptome Analysis of the Fungal Pathogen Fusarium oxysporum f. sp. cubense Causing Banana Vascular Wilt Disease.</title>
        <authorList>
            <person name="Guo L."/>
            <person name="Han L."/>
            <person name="Yang L."/>
            <person name="Zeng H."/>
            <person name="Fan D."/>
            <person name="Zhu Y."/>
            <person name="Feng Y."/>
            <person name="Wang G."/>
            <person name="Peng C."/>
            <person name="Jiang X."/>
            <person name="Zhou D."/>
            <person name="Ni P."/>
            <person name="Liang C."/>
            <person name="Liu L."/>
            <person name="Wang J."/>
            <person name="Mao C."/>
            <person name="Fang X."/>
            <person name="Peng M."/>
            <person name="Huang J."/>
        </authorList>
    </citation>
    <scope>NUCLEOTIDE SEQUENCE [LARGE SCALE GENOMIC DNA]</scope>
    <source>
        <strain evidence="7">race 4</strain>
    </source>
</reference>
<dbReference type="PRINTS" id="PR00853">
    <property type="entry name" value="XPGRADSUPER"/>
</dbReference>
<dbReference type="FunFam" id="3.40.50.1010:FF:000037">
    <property type="entry name" value="Rad2-like endonuclease, putative (AFU_orthologue AFUA_3G13260)"/>
    <property type="match status" value="2"/>
</dbReference>
<dbReference type="STRING" id="1229665.N1RJW0"/>
<feature type="compositionally biased region" description="Low complexity" evidence="3">
    <location>
        <begin position="1115"/>
        <end position="1132"/>
    </location>
</feature>
<dbReference type="Gene3D" id="3.40.50.1010">
    <property type="entry name" value="5'-nuclease"/>
    <property type="match status" value="4"/>
</dbReference>
<feature type="compositionally biased region" description="Low complexity" evidence="3">
    <location>
        <begin position="1056"/>
        <end position="1070"/>
    </location>
</feature>
<evidence type="ECO:0000259" key="4">
    <source>
        <dbReference type="SMART" id="SM00484"/>
    </source>
</evidence>
<dbReference type="PANTHER" id="PTHR11081">
    <property type="entry name" value="FLAP ENDONUCLEASE FAMILY MEMBER"/>
    <property type="match status" value="1"/>
</dbReference>
<gene>
    <name evidence="6" type="ORF">FOC4_g10006091</name>
</gene>
<evidence type="ECO:0000256" key="2">
    <source>
        <dbReference type="ARBA" id="ARBA00022801"/>
    </source>
</evidence>
<dbReference type="SUPFAM" id="SSF88723">
    <property type="entry name" value="PIN domain-like"/>
    <property type="match status" value="2"/>
</dbReference>
<dbReference type="Pfam" id="PF18380">
    <property type="entry name" value="GEN1_C"/>
    <property type="match status" value="1"/>
</dbReference>
<evidence type="ECO:0000256" key="1">
    <source>
        <dbReference type="ARBA" id="ARBA00022722"/>
    </source>
</evidence>
<dbReference type="EMBL" id="KB726995">
    <property type="protein sequence ID" value="EMT62475.1"/>
    <property type="molecule type" value="Genomic_DNA"/>
</dbReference>
<protein>
    <submittedName>
        <fullName evidence="6">Flap endonuclease GEN like protein 1</fullName>
    </submittedName>
</protein>
<dbReference type="InterPro" id="IPR041177">
    <property type="entry name" value="GEN1_C"/>
</dbReference>
<feature type="domain" description="XPG N-terminal" evidence="5">
    <location>
        <begin position="1"/>
        <end position="101"/>
    </location>
</feature>
<feature type="compositionally biased region" description="Polar residues" evidence="3">
    <location>
        <begin position="954"/>
        <end position="981"/>
    </location>
</feature>
<keyword evidence="7" id="KW-1185">Reference proteome</keyword>
<keyword evidence="6" id="KW-0255">Endonuclease</keyword>
<feature type="domain" description="XPG N-terminal" evidence="5">
    <location>
        <begin position="421"/>
        <end position="521"/>
    </location>
</feature>
<dbReference type="CDD" id="cd09906">
    <property type="entry name" value="H3TH_YEN1"/>
    <property type="match status" value="2"/>
</dbReference>